<protein>
    <submittedName>
        <fullName evidence="2">Rhodanese-related sulfurtransferase</fullName>
    </submittedName>
</protein>
<dbReference type="Pfam" id="PF00581">
    <property type="entry name" value="Rhodanese"/>
    <property type="match status" value="1"/>
</dbReference>
<keyword evidence="3" id="KW-1185">Reference proteome</keyword>
<evidence type="ECO:0000313" key="2">
    <source>
        <dbReference type="EMBL" id="AXC15616.1"/>
    </source>
</evidence>
<dbReference type="AlphaFoldDB" id="A0A2Z5GAJ3"/>
<evidence type="ECO:0000259" key="1">
    <source>
        <dbReference type="PROSITE" id="PS50206"/>
    </source>
</evidence>
<dbReference type="PROSITE" id="PS50206">
    <property type="entry name" value="RHODANESE_3"/>
    <property type="match status" value="1"/>
</dbReference>
<dbReference type="SMART" id="SM00450">
    <property type="entry name" value="RHOD"/>
    <property type="match status" value="1"/>
</dbReference>
<keyword evidence="2" id="KW-0808">Transferase</keyword>
<evidence type="ECO:0000313" key="3">
    <source>
        <dbReference type="Proteomes" id="UP000253606"/>
    </source>
</evidence>
<accession>A0A2Z5GAJ3</accession>
<dbReference type="Gene3D" id="3.40.250.10">
    <property type="entry name" value="Rhodanese-like domain"/>
    <property type="match status" value="1"/>
</dbReference>
<gene>
    <name evidence="2" type="ORF">ACPOL_6386</name>
</gene>
<reference evidence="2 3" key="1">
    <citation type="journal article" date="2018" name="Front. Microbiol.">
        <title>Hydrolytic Capabilities as a Key to Environmental Success: Chitinolytic and Cellulolytic Acidobacteria From Acidic Sub-arctic Soils and Boreal Peatlands.</title>
        <authorList>
            <person name="Belova S.E."/>
            <person name="Ravin N.V."/>
            <person name="Pankratov T.A."/>
            <person name="Rakitin A.L."/>
            <person name="Ivanova A.A."/>
            <person name="Beletsky A.V."/>
            <person name="Mardanov A.V."/>
            <person name="Sinninghe Damste J.S."/>
            <person name="Dedysh S.N."/>
        </authorList>
    </citation>
    <scope>NUCLEOTIDE SEQUENCE [LARGE SCALE GENOMIC DNA]</scope>
    <source>
        <strain evidence="2 3">SBC82</strain>
    </source>
</reference>
<proteinExistence type="predicted"/>
<dbReference type="InterPro" id="IPR001763">
    <property type="entry name" value="Rhodanese-like_dom"/>
</dbReference>
<dbReference type="EMBL" id="CP030840">
    <property type="protein sequence ID" value="AXC15616.1"/>
    <property type="molecule type" value="Genomic_DNA"/>
</dbReference>
<dbReference type="Proteomes" id="UP000253606">
    <property type="component" value="Chromosome"/>
</dbReference>
<organism evidence="2 3">
    <name type="scientific">Acidisarcina polymorpha</name>
    <dbReference type="NCBI Taxonomy" id="2211140"/>
    <lineage>
        <taxon>Bacteria</taxon>
        <taxon>Pseudomonadati</taxon>
        <taxon>Acidobacteriota</taxon>
        <taxon>Terriglobia</taxon>
        <taxon>Terriglobales</taxon>
        <taxon>Acidobacteriaceae</taxon>
        <taxon>Acidisarcina</taxon>
    </lineage>
</organism>
<name>A0A2Z5GAJ3_9BACT</name>
<dbReference type="InterPro" id="IPR036873">
    <property type="entry name" value="Rhodanese-like_dom_sf"/>
</dbReference>
<dbReference type="GO" id="GO:0016740">
    <property type="term" value="F:transferase activity"/>
    <property type="evidence" value="ECO:0007669"/>
    <property type="project" value="UniProtKB-KW"/>
</dbReference>
<dbReference type="KEGG" id="abas:ACPOL_6386"/>
<dbReference type="SUPFAM" id="SSF52821">
    <property type="entry name" value="Rhodanese/Cell cycle control phosphatase"/>
    <property type="match status" value="1"/>
</dbReference>
<feature type="domain" description="Rhodanese" evidence="1">
    <location>
        <begin position="17"/>
        <end position="109"/>
    </location>
</feature>
<sequence>MLSHTITPETLHDLLDSDQKPAVVDLRLPLDFLVHTEIIPGAQRISPREIVANPDMLSKDQDYVLYCTCPGDDSSGIVLETALKMGFLRVKMLAGGLEAWKQKGYPVAPYDKPFRLDVQ</sequence>